<dbReference type="InterPro" id="IPR047151">
    <property type="entry name" value="RNZ2-like"/>
</dbReference>
<comment type="cofactor">
    <cofactor evidence="2">
        <name>Zn(2+)</name>
        <dbReference type="ChEBI" id="CHEBI:29105"/>
    </cofactor>
</comment>
<evidence type="ECO:0000256" key="3">
    <source>
        <dbReference type="ARBA" id="ARBA00007823"/>
    </source>
</evidence>
<dbReference type="EC" id="3.1.26.11" evidence="4"/>
<dbReference type="Pfam" id="PF12706">
    <property type="entry name" value="Lactamase_B_2"/>
    <property type="match status" value="1"/>
</dbReference>
<keyword evidence="6" id="KW-0540">Nuclease</keyword>
<evidence type="ECO:0000256" key="10">
    <source>
        <dbReference type="ARBA" id="ARBA00022833"/>
    </source>
</evidence>
<accession>A0A8H4W5D1</accession>
<comment type="similarity">
    <text evidence="3">Belongs to the RNase Z family.</text>
</comment>
<evidence type="ECO:0000256" key="8">
    <source>
        <dbReference type="ARBA" id="ARBA00022759"/>
    </source>
</evidence>
<sequence length="985" mass="110274">MHKLFRTTLTSILRLLRKESNSRLRFNITRAPVIALLRTRRTLLPAKAKIPLRLRRATSRAPERRQTLSRGVDSSSSKDIQSLDRIFPGPRLACSLYGKRGYFLAFDRAKASSNNTRSYRSEPTEFPPKMKCWIQILSVPTADTPGTTVMLHFDQRRYLIGNVAEGTQRASVQRRLGLLKVGDIFLTGAVGWGTAGGVLGMILTVADASASSLREQAKALEERKAAASYREEIEQRPGKKSKDPGARQKKAAADAEQKPWLNIHGGKNLTHLLATARRFVFRKGMPLYTNEFRVKKNGQRNNWDPSYEDESVRVWDMVIEPEGRLVSPRKRSHDEFSDVEMESKDGTITESKEEVEDRHDQMRKSVVSSMFDSEWRLDALVAKKLSEVKLPAAIFIRDEEGKIQKYKGPMPNQGVEVPDVEVLVRNPWPGALIDELPPTTPSTTSVSYIFKNHPQRGKFNPKKAKELGVKAGPDYRILTLGQSVKAEDGTTVTPEMVLGPMKEGGGFAVIELPSSSYIEPLISREEWSSTEVMAGVVVVVWILGPGLIEDARLQDFMRKHAGLKHIVSSPECCPNYLALESPAAAAIRLNLIDPERFPIPKYCNNAVLQPDAQAPYQKAEPGLTIQLEPTIKFHEAEIISHLDTEKVVQEMPKEVLELAEIARKEITSVEYQEKLNKKQEDIPSKDAEVIALGTGSALPSKYRNVSATMIRVPGYGSYLLDCGENTLGQLKRVFGDELPEVLRDLKAIWISHLHADHHLGTSAVIKAWATETGIDSLTKQNKLLVVSHEGMTSWLKEYSLVENYGYDRLETINIAQSNERKFWSFRRDFDSEEVEKHGIASIEACPVEHCHGAAAVVLTFPNGFKVAYSGDCRPSRDFIKIGQGATLLVHEATFDDELLGDAIAKKHSTTSEALDVGKKMNARRILLTHFSQRYQKIPIMDSEGGKDQVAIVAFDYMRVKIGDFAKFEAFKPALMKLYEDENGDN</sequence>
<keyword evidence="9" id="KW-0378">Hydrolase</keyword>
<evidence type="ECO:0000256" key="7">
    <source>
        <dbReference type="ARBA" id="ARBA00022723"/>
    </source>
</evidence>
<evidence type="ECO:0000256" key="2">
    <source>
        <dbReference type="ARBA" id="ARBA00001947"/>
    </source>
</evidence>
<feature type="compositionally biased region" description="Basic and acidic residues" evidence="11">
    <location>
        <begin position="332"/>
        <end position="359"/>
    </location>
</feature>
<dbReference type="GO" id="GO:0046872">
    <property type="term" value="F:metal ion binding"/>
    <property type="evidence" value="ECO:0007669"/>
    <property type="project" value="UniProtKB-KW"/>
</dbReference>
<dbReference type="EMBL" id="JAAMPI010000186">
    <property type="protein sequence ID" value="KAF4634422.1"/>
    <property type="molecule type" value="Genomic_DNA"/>
</dbReference>
<gene>
    <name evidence="14" type="ORF">G7Y89_g3685</name>
</gene>
<dbReference type="InterPro" id="IPR027794">
    <property type="entry name" value="tRNase_Z_dom"/>
</dbReference>
<dbReference type="CDD" id="cd07718">
    <property type="entry name" value="RNaseZ_ELAC1_ELAC2-C-term-like_MBL-fold"/>
    <property type="match status" value="1"/>
</dbReference>
<feature type="compositionally biased region" description="Basic and acidic residues" evidence="11">
    <location>
        <begin position="228"/>
        <end position="257"/>
    </location>
</feature>
<dbReference type="PANTHER" id="PTHR12553">
    <property type="entry name" value="ZINC PHOSPHODIESTERASE ELAC PROTEIN 2"/>
    <property type="match status" value="1"/>
</dbReference>
<reference evidence="14 15" key="1">
    <citation type="submission" date="2020-03" db="EMBL/GenBank/DDBJ databases">
        <title>Draft Genome Sequence of Cudoniella acicularis.</title>
        <authorList>
            <person name="Buettner E."/>
            <person name="Kellner H."/>
        </authorList>
    </citation>
    <scope>NUCLEOTIDE SEQUENCE [LARGE SCALE GENOMIC DNA]</scope>
    <source>
        <strain evidence="14 15">DSM 108380</strain>
    </source>
</reference>
<dbReference type="AlphaFoldDB" id="A0A8H4W5D1"/>
<comment type="caution">
    <text evidence="14">The sequence shown here is derived from an EMBL/GenBank/DDBJ whole genome shotgun (WGS) entry which is preliminary data.</text>
</comment>
<evidence type="ECO:0000313" key="15">
    <source>
        <dbReference type="Proteomes" id="UP000566819"/>
    </source>
</evidence>
<evidence type="ECO:0000313" key="14">
    <source>
        <dbReference type="EMBL" id="KAF4634422.1"/>
    </source>
</evidence>
<evidence type="ECO:0000256" key="5">
    <source>
        <dbReference type="ARBA" id="ARBA00022694"/>
    </source>
</evidence>
<dbReference type="InterPro" id="IPR001279">
    <property type="entry name" value="Metallo-B-lactamas"/>
</dbReference>
<evidence type="ECO:0000256" key="4">
    <source>
        <dbReference type="ARBA" id="ARBA00012477"/>
    </source>
</evidence>
<dbReference type="Pfam" id="PF13691">
    <property type="entry name" value="Lactamase_B_4"/>
    <property type="match status" value="1"/>
</dbReference>
<organism evidence="14 15">
    <name type="scientific">Cudoniella acicularis</name>
    <dbReference type="NCBI Taxonomy" id="354080"/>
    <lineage>
        <taxon>Eukaryota</taxon>
        <taxon>Fungi</taxon>
        <taxon>Dikarya</taxon>
        <taxon>Ascomycota</taxon>
        <taxon>Pezizomycotina</taxon>
        <taxon>Leotiomycetes</taxon>
        <taxon>Helotiales</taxon>
        <taxon>Tricladiaceae</taxon>
        <taxon>Cudoniella</taxon>
    </lineage>
</organism>
<dbReference type="GO" id="GO:0042781">
    <property type="term" value="F:3'-tRNA processing endoribonuclease activity"/>
    <property type="evidence" value="ECO:0007669"/>
    <property type="project" value="UniProtKB-EC"/>
</dbReference>
<dbReference type="PANTHER" id="PTHR12553:SF49">
    <property type="entry name" value="ZINC PHOSPHODIESTERASE ELAC PROTEIN 2"/>
    <property type="match status" value="1"/>
</dbReference>
<evidence type="ECO:0000256" key="1">
    <source>
        <dbReference type="ARBA" id="ARBA00000402"/>
    </source>
</evidence>
<comment type="catalytic activity">
    <reaction evidence="1">
        <text>Endonucleolytic cleavage of RNA, removing extra 3' nucleotides from tRNA precursor, generating 3' termini of tRNAs. A 3'-hydroxy group is left at the tRNA terminus and a 5'-phosphoryl group is left at the trailer molecule.</text>
        <dbReference type="EC" id="3.1.26.11"/>
    </reaction>
</comment>
<protein>
    <recommendedName>
        <fullName evidence="4">ribonuclease Z</fullName>
        <ecNumber evidence="4">3.1.26.11</ecNumber>
    </recommendedName>
</protein>
<evidence type="ECO:0000256" key="11">
    <source>
        <dbReference type="SAM" id="MobiDB-lite"/>
    </source>
</evidence>
<dbReference type="SUPFAM" id="SSF56281">
    <property type="entry name" value="Metallo-hydrolase/oxidoreductase"/>
    <property type="match status" value="2"/>
</dbReference>
<dbReference type="GO" id="GO:0005739">
    <property type="term" value="C:mitochondrion"/>
    <property type="evidence" value="ECO:0007669"/>
    <property type="project" value="TreeGrafter"/>
</dbReference>
<name>A0A8H4W5D1_9HELO</name>
<keyword evidence="10" id="KW-0862">Zinc</keyword>
<feature type="region of interest" description="Disordered" evidence="11">
    <location>
        <begin position="228"/>
        <end position="259"/>
    </location>
</feature>
<keyword evidence="15" id="KW-1185">Reference proteome</keyword>
<feature type="region of interest" description="Disordered" evidence="11">
    <location>
        <begin position="329"/>
        <end position="359"/>
    </location>
</feature>
<evidence type="ECO:0000259" key="12">
    <source>
        <dbReference type="Pfam" id="PF12706"/>
    </source>
</evidence>
<dbReference type="Proteomes" id="UP000566819">
    <property type="component" value="Unassembled WGS sequence"/>
</dbReference>
<keyword evidence="5" id="KW-0819">tRNA processing</keyword>
<feature type="domain" description="tRNase Z endonuclease" evidence="13">
    <location>
        <begin position="135"/>
        <end position="197"/>
    </location>
</feature>
<dbReference type="InterPro" id="IPR036866">
    <property type="entry name" value="RibonucZ/Hydroxyglut_hydro"/>
</dbReference>
<dbReference type="OrthoDB" id="527344at2759"/>
<feature type="region of interest" description="Disordered" evidence="11">
    <location>
        <begin position="55"/>
        <end position="76"/>
    </location>
</feature>
<feature type="domain" description="Metallo-beta-lactamase" evidence="12">
    <location>
        <begin position="718"/>
        <end position="930"/>
    </location>
</feature>
<evidence type="ECO:0000256" key="6">
    <source>
        <dbReference type="ARBA" id="ARBA00022722"/>
    </source>
</evidence>
<evidence type="ECO:0000259" key="13">
    <source>
        <dbReference type="Pfam" id="PF13691"/>
    </source>
</evidence>
<keyword evidence="8" id="KW-0255">Endonuclease</keyword>
<evidence type="ECO:0000256" key="9">
    <source>
        <dbReference type="ARBA" id="ARBA00022801"/>
    </source>
</evidence>
<proteinExistence type="inferred from homology"/>
<dbReference type="GO" id="GO:1990180">
    <property type="term" value="P:mitochondrial tRNA 3'-end processing"/>
    <property type="evidence" value="ECO:0007669"/>
    <property type="project" value="TreeGrafter"/>
</dbReference>
<dbReference type="Gene3D" id="3.60.15.10">
    <property type="entry name" value="Ribonuclease Z/Hydroxyacylglutathione hydrolase-like"/>
    <property type="match status" value="2"/>
</dbReference>
<keyword evidence="7" id="KW-0479">Metal-binding</keyword>